<evidence type="ECO:0000313" key="3">
    <source>
        <dbReference type="Proteomes" id="UP001431313"/>
    </source>
</evidence>
<evidence type="ECO:0000256" key="1">
    <source>
        <dbReference type="SAM" id="Phobius"/>
    </source>
</evidence>
<keyword evidence="3" id="KW-1185">Reference proteome</keyword>
<dbReference type="EMBL" id="JANUGQ010000004">
    <property type="protein sequence ID" value="MCS0635369.1"/>
    <property type="molecule type" value="Genomic_DNA"/>
</dbReference>
<proteinExistence type="predicted"/>
<accession>A0ABT2CDA9</accession>
<reference evidence="2" key="1">
    <citation type="submission" date="2022-08" db="EMBL/GenBank/DDBJ databases">
        <authorList>
            <person name="Somphong A."/>
            <person name="Phongsopitanun W."/>
        </authorList>
    </citation>
    <scope>NUCLEOTIDE SEQUENCE</scope>
    <source>
        <strain evidence="2">LP05-1</strain>
    </source>
</reference>
<gene>
    <name evidence="2" type="ORF">NX801_06800</name>
</gene>
<organism evidence="2 3">
    <name type="scientific">Streptomyces pyxinae</name>
    <dbReference type="NCBI Taxonomy" id="2970734"/>
    <lineage>
        <taxon>Bacteria</taxon>
        <taxon>Bacillati</taxon>
        <taxon>Actinomycetota</taxon>
        <taxon>Actinomycetes</taxon>
        <taxon>Kitasatosporales</taxon>
        <taxon>Streptomycetaceae</taxon>
        <taxon>Streptomyces</taxon>
    </lineage>
</organism>
<name>A0ABT2CDA9_9ACTN</name>
<dbReference type="RefSeq" id="WP_258786183.1">
    <property type="nucleotide sequence ID" value="NZ_JANUGQ010000004.1"/>
</dbReference>
<comment type="caution">
    <text evidence="2">The sequence shown here is derived from an EMBL/GenBank/DDBJ whole genome shotgun (WGS) entry which is preliminary data.</text>
</comment>
<evidence type="ECO:0008006" key="4">
    <source>
        <dbReference type="Google" id="ProtNLM"/>
    </source>
</evidence>
<feature type="transmembrane region" description="Helical" evidence="1">
    <location>
        <begin position="73"/>
        <end position="96"/>
    </location>
</feature>
<keyword evidence="1" id="KW-1133">Transmembrane helix</keyword>
<protein>
    <recommendedName>
        <fullName evidence="4">DUF1648 domain-containing protein</fullName>
    </recommendedName>
</protein>
<dbReference type="Proteomes" id="UP001431313">
    <property type="component" value="Unassembled WGS sequence"/>
</dbReference>
<feature type="transmembrane region" description="Helical" evidence="1">
    <location>
        <begin position="39"/>
        <end position="61"/>
    </location>
</feature>
<sequence>MVVGCTLLVPPSLLRHRLPDPVATHWRATSDVPDGSMPLWVTPVVATALWTVVVAVVAALWRRGLTARPAVRAWCVSILGGGGGFLVAVQLTIIHANLDRPTWQAAGVPTWGLLLAGLLGGLAGLPGLAAKRRSRTTR</sequence>
<evidence type="ECO:0000313" key="2">
    <source>
        <dbReference type="EMBL" id="MCS0635369.1"/>
    </source>
</evidence>
<keyword evidence="1" id="KW-0472">Membrane</keyword>
<keyword evidence="1" id="KW-0812">Transmembrane</keyword>
<feature type="transmembrane region" description="Helical" evidence="1">
    <location>
        <begin position="108"/>
        <end position="130"/>
    </location>
</feature>